<gene>
    <name evidence="1" type="ORF">BVU17_18430</name>
</gene>
<protein>
    <submittedName>
        <fullName evidence="1">Uncharacterized protein</fullName>
    </submittedName>
</protein>
<evidence type="ECO:0000313" key="1">
    <source>
        <dbReference type="EMBL" id="AUG49552.1"/>
    </source>
</evidence>
<keyword evidence="2" id="KW-1185">Reference proteome</keyword>
<dbReference type="KEGG" id="hta:BVU17_18430"/>
<accession>A0A2H5A482</accession>
<name>A0A2H5A482_9EURY</name>
<geneLocation type="plasmid" evidence="1 2">
    <name>pNYT2</name>
</geneLocation>
<proteinExistence type="predicted"/>
<dbReference type="EMBL" id="CP019157">
    <property type="protein sequence ID" value="AUG49552.1"/>
    <property type="molecule type" value="Genomic_DNA"/>
</dbReference>
<keyword evidence="1" id="KW-0614">Plasmid</keyword>
<reference evidence="1 2" key="1">
    <citation type="submission" date="2017-01" db="EMBL/GenBank/DDBJ databases">
        <title>A Red Light-Sensitive Sensory Rhodopsin I From Haloarcula taiwanensis, A New Haloarchaeon Isolated From Taiwan.</title>
        <authorList>
            <person name="Yang C.-S."/>
            <person name="Han Y.-A."/>
            <person name="Chen P.-C."/>
            <person name="Ng W.V."/>
            <person name="Chen T.-W."/>
        </authorList>
    </citation>
    <scope>NUCLEOTIDE SEQUENCE [LARGE SCALE GENOMIC DNA]</scope>
    <source>
        <strain evidence="1 2">Taiwanensis</strain>
        <plasmid evidence="1 2">pNYT2</plasmid>
    </source>
</reference>
<evidence type="ECO:0000313" key="2">
    <source>
        <dbReference type="Proteomes" id="UP000242917"/>
    </source>
</evidence>
<organism evidence="1 2">
    <name type="scientific">Haloarcula taiwanensis</name>
    <dbReference type="NCBI Taxonomy" id="1932004"/>
    <lineage>
        <taxon>Archaea</taxon>
        <taxon>Methanobacteriati</taxon>
        <taxon>Methanobacteriota</taxon>
        <taxon>Stenosarchaea group</taxon>
        <taxon>Halobacteria</taxon>
        <taxon>Halobacteriales</taxon>
        <taxon>Haloarculaceae</taxon>
        <taxon>Haloarcula</taxon>
    </lineage>
</organism>
<dbReference type="AlphaFoldDB" id="A0A2H5A482"/>
<sequence>MTDRMLGLRVFDTDGAGVDEPFKWIGGGVADSSDGHSMDWQPSVWYKIEGYVDEETGEAEAMIWPTTDSRPEEYQISATVETGVSDPLPYAVRVAGRRGYKITMDLAHLYWNAVENDR</sequence>
<dbReference type="Proteomes" id="UP000242917">
    <property type="component" value="Plasmid pNYT2"/>
</dbReference>